<dbReference type="Proteomes" id="UP001156882">
    <property type="component" value="Unassembled WGS sequence"/>
</dbReference>
<keyword evidence="2" id="KW-1185">Reference proteome</keyword>
<evidence type="ECO:0000313" key="2">
    <source>
        <dbReference type="Proteomes" id="UP001156882"/>
    </source>
</evidence>
<dbReference type="EMBL" id="BSPC01000082">
    <property type="protein sequence ID" value="GLS23802.1"/>
    <property type="molecule type" value="Genomic_DNA"/>
</dbReference>
<dbReference type="InterPro" id="IPR036866">
    <property type="entry name" value="RibonucZ/Hydroxyglut_hydro"/>
</dbReference>
<evidence type="ECO:0000313" key="1">
    <source>
        <dbReference type="EMBL" id="GLS23802.1"/>
    </source>
</evidence>
<gene>
    <name evidence="1" type="ORF">GCM10007874_68230</name>
</gene>
<dbReference type="Gene3D" id="3.60.15.10">
    <property type="entry name" value="Ribonuclease Z/Hydroxyacylglutathione hydrolase-like"/>
    <property type="match status" value="1"/>
</dbReference>
<reference evidence="2" key="1">
    <citation type="journal article" date="2019" name="Int. J. Syst. Evol. Microbiol.">
        <title>The Global Catalogue of Microorganisms (GCM) 10K type strain sequencing project: providing services to taxonomists for standard genome sequencing and annotation.</title>
        <authorList>
            <consortium name="The Broad Institute Genomics Platform"/>
            <consortium name="The Broad Institute Genome Sequencing Center for Infectious Disease"/>
            <person name="Wu L."/>
            <person name="Ma J."/>
        </authorList>
    </citation>
    <scope>NUCLEOTIDE SEQUENCE [LARGE SCALE GENOMIC DNA]</scope>
    <source>
        <strain evidence="2">NBRC 101365</strain>
    </source>
</reference>
<accession>A0ABQ6CZR9</accession>
<dbReference type="SUPFAM" id="SSF56281">
    <property type="entry name" value="Metallo-hydrolase/oxidoreductase"/>
    <property type="match status" value="1"/>
</dbReference>
<dbReference type="InterPro" id="IPR051682">
    <property type="entry name" value="Mito_Persulfide_Diox"/>
</dbReference>
<sequence>MHLLLPTREPPGGEALIIDSVLETVERYLQLVRELDIKLVKAADTHLHADYITGLGALGDIRRAARSRVGNSVYHRRSSTSLGTFTS</sequence>
<dbReference type="PANTHER" id="PTHR43084">
    <property type="entry name" value="PERSULFIDE DIOXYGENASE ETHE1"/>
    <property type="match status" value="1"/>
</dbReference>
<name>A0ABQ6CZR9_9HYPH</name>
<dbReference type="PANTHER" id="PTHR43084:SF1">
    <property type="entry name" value="PERSULFIDE DIOXYGENASE ETHE1, MITOCHONDRIAL"/>
    <property type="match status" value="1"/>
</dbReference>
<proteinExistence type="predicted"/>
<protein>
    <submittedName>
        <fullName evidence="1">Uncharacterized protein</fullName>
    </submittedName>
</protein>
<organism evidence="1 2">
    <name type="scientific">Labrys miyagiensis</name>
    <dbReference type="NCBI Taxonomy" id="346912"/>
    <lineage>
        <taxon>Bacteria</taxon>
        <taxon>Pseudomonadati</taxon>
        <taxon>Pseudomonadota</taxon>
        <taxon>Alphaproteobacteria</taxon>
        <taxon>Hyphomicrobiales</taxon>
        <taxon>Xanthobacteraceae</taxon>
        <taxon>Labrys</taxon>
    </lineage>
</organism>
<comment type="caution">
    <text evidence="1">The sequence shown here is derived from an EMBL/GenBank/DDBJ whole genome shotgun (WGS) entry which is preliminary data.</text>
</comment>